<evidence type="ECO:0000256" key="1">
    <source>
        <dbReference type="SAM" id="MobiDB-lite"/>
    </source>
</evidence>
<dbReference type="EMBL" id="BJNQ01000009">
    <property type="protein sequence ID" value="GEC75504.1"/>
    <property type="molecule type" value="Genomic_DNA"/>
</dbReference>
<evidence type="ECO:0000313" key="2">
    <source>
        <dbReference type="EMBL" id="GEC75504.1"/>
    </source>
</evidence>
<organism evidence="2 3">
    <name type="scientific">Microbacterium maritypicum</name>
    <name type="common">Microbacterium liquefaciens</name>
    <dbReference type="NCBI Taxonomy" id="33918"/>
    <lineage>
        <taxon>Bacteria</taxon>
        <taxon>Bacillati</taxon>
        <taxon>Actinomycetota</taxon>
        <taxon>Actinomycetes</taxon>
        <taxon>Micrococcales</taxon>
        <taxon>Microbacteriaceae</taxon>
        <taxon>Microbacterium</taxon>
    </lineage>
</organism>
<feature type="compositionally biased region" description="Basic and acidic residues" evidence="1">
    <location>
        <begin position="1"/>
        <end position="10"/>
    </location>
</feature>
<dbReference type="AlphaFoldDB" id="A0A4Y4B8Z7"/>
<evidence type="ECO:0000313" key="3">
    <source>
        <dbReference type="Proteomes" id="UP000317410"/>
    </source>
</evidence>
<accession>A0A4Y4B8Z7</accession>
<dbReference type="Proteomes" id="UP000317410">
    <property type="component" value="Unassembled WGS sequence"/>
</dbReference>
<proteinExistence type="predicted"/>
<gene>
    <name evidence="2" type="ORF">MLI01_16490</name>
</gene>
<comment type="caution">
    <text evidence="2">The sequence shown here is derived from an EMBL/GenBank/DDBJ whole genome shotgun (WGS) entry which is preliminary data.</text>
</comment>
<sequence>MSELDASRSLEDDDALGIPRQPRSDARDESGVSRIAGDEHGTFDVVPVRILQVLACAAHAPSVSKGTLTYKRCARIRADGAFFARVRP</sequence>
<name>A0A4Y4B8Z7_MICMQ</name>
<feature type="compositionally biased region" description="Basic and acidic residues" evidence="1">
    <location>
        <begin position="22"/>
        <end position="35"/>
    </location>
</feature>
<reference evidence="2 3" key="1">
    <citation type="submission" date="2019-06" db="EMBL/GenBank/DDBJ databases">
        <title>Whole genome shotgun sequence of Microbacterium liquefaciens NBRC 15037.</title>
        <authorList>
            <person name="Hosoyama A."/>
            <person name="Uohara A."/>
            <person name="Ohji S."/>
            <person name="Ichikawa N."/>
        </authorList>
    </citation>
    <scope>NUCLEOTIDE SEQUENCE [LARGE SCALE GENOMIC DNA]</scope>
    <source>
        <strain evidence="2 3">NBRC 15037</strain>
    </source>
</reference>
<protein>
    <submittedName>
        <fullName evidence="2">Uncharacterized protein</fullName>
    </submittedName>
</protein>
<feature type="region of interest" description="Disordered" evidence="1">
    <location>
        <begin position="1"/>
        <end position="35"/>
    </location>
</feature>